<feature type="compositionally biased region" description="Pro residues" evidence="2">
    <location>
        <begin position="37"/>
        <end position="50"/>
    </location>
</feature>
<gene>
    <name evidence="3" type="ORF">HYH03_009873</name>
</gene>
<feature type="compositionally biased region" description="Low complexity" evidence="2">
    <location>
        <begin position="1344"/>
        <end position="1362"/>
    </location>
</feature>
<accession>A0A836BWP0</accession>
<proteinExistence type="predicted"/>
<feature type="compositionally biased region" description="Gly residues" evidence="2">
    <location>
        <begin position="1610"/>
        <end position="1629"/>
    </location>
</feature>
<comment type="caution">
    <text evidence="3">The sequence shown here is derived from an EMBL/GenBank/DDBJ whole genome shotgun (WGS) entry which is preliminary data.</text>
</comment>
<feature type="compositionally biased region" description="Basic and acidic residues" evidence="2">
    <location>
        <begin position="162"/>
        <end position="174"/>
    </location>
</feature>
<feature type="compositionally biased region" description="Gly residues" evidence="2">
    <location>
        <begin position="1383"/>
        <end position="1395"/>
    </location>
</feature>
<feature type="compositionally biased region" description="Low complexity" evidence="2">
    <location>
        <begin position="205"/>
        <end position="216"/>
    </location>
</feature>
<feature type="compositionally biased region" description="Pro residues" evidence="2">
    <location>
        <begin position="1721"/>
        <end position="1736"/>
    </location>
</feature>
<evidence type="ECO:0000256" key="1">
    <source>
        <dbReference type="SAM" id="Coils"/>
    </source>
</evidence>
<feature type="compositionally biased region" description="Pro residues" evidence="2">
    <location>
        <begin position="2006"/>
        <end position="2021"/>
    </location>
</feature>
<feature type="region of interest" description="Disordered" evidence="2">
    <location>
        <begin position="118"/>
        <end position="224"/>
    </location>
</feature>
<feature type="compositionally biased region" description="Low complexity" evidence="2">
    <location>
        <begin position="1516"/>
        <end position="1554"/>
    </location>
</feature>
<feature type="compositionally biased region" description="Gly residues" evidence="2">
    <location>
        <begin position="124"/>
        <end position="150"/>
    </location>
</feature>
<evidence type="ECO:0000313" key="4">
    <source>
        <dbReference type="Proteomes" id="UP000612055"/>
    </source>
</evidence>
<feature type="coiled-coil region" evidence="1">
    <location>
        <begin position="740"/>
        <end position="854"/>
    </location>
</feature>
<feature type="compositionally biased region" description="Low complexity" evidence="2">
    <location>
        <begin position="1893"/>
        <end position="1902"/>
    </location>
</feature>
<feature type="compositionally biased region" description="Low complexity" evidence="2">
    <location>
        <begin position="151"/>
        <end position="161"/>
    </location>
</feature>
<dbReference type="InterPro" id="IPR051412">
    <property type="entry name" value="Formin_Homology_Diaphanous_sf"/>
</dbReference>
<dbReference type="Proteomes" id="UP000612055">
    <property type="component" value="Unassembled WGS sequence"/>
</dbReference>
<evidence type="ECO:0000313" key="3">
    <source>
        <dbReference type="EMBL" id="KAG2491710.1"/>
    </source>
</evidence>
<dbReference type="PANTHER" id="PTHR45691:SF6">
    <property type="entry name" value="PROTEIN DIAPHANOUS"/>
    <property type="match status" value="1"/>
</dbReference>
<feature type="region of interest" description="Disordered" evidence="2">
    <location>
        <begin position="1943"/>
        <end position="2024"/>
    </location>
</feature>
<sequence length="2406" mass="241673">MRSGSPAGGRAGRGGSRGQSPAPAPDPRASPSGSPDPGSPGPFPLGPIPPDQLFEAWPQGPGPWGAPLLVPLVQGAATNFSLGESYGDAEAALIERYLALMSPAAHARALQAGAWGRGQAWAQPGGGQGQGQAASWGGGNGGGGDGGAGGVLDLAGVVRSESPARAEGVEERRRSGAGGGAHAPPPRLARGPPSLSLHPGDGTSALAPGADPTTAPALPPSPPSALRLLGLDRETLAARRVPPALASALHRGLAAAAAAFFRSCLAERRRLAALTAGSGPAVPLADRLLAFVTGTEHHLALGSSLPDVDEVREARDVQELLDAVALPLSPPPPFDMGPPSSQGLGRGAGVRWATDPAPGQGQGPDLGGGAAPEHSFAFATPPSSAPPPAQRQAAAPAPRPAPPYHHELAHLRALQGPAAPAAPAPPGPPDGAALTGVDPLSAEELEDLMDWGQVTSLASAGNVTALRGLLRGLLGAYEDSRRRLGQRAEAEGARAQREWERAAEARREAEALRDALAERNRVVSKRGEQLEAACVRAAAAEEALAAERAVAGGLRGQLRGLAAEYQAAQNEMRTAFEAQIAELKQLLPQGEDPHGVHRLEGQLAEARSGAALAAMSLAQERGVSGQLRVMLASVRGTVGEHAARAAAAAGEAERLRRLVAASQDLANATSGGVTMLTQQLAQERAAHRRTAERLAGVGWRVEQARTAVVDIRARAAHGLRRLQLALGKENLRALTAEGQCAAASQELRTTARQLEDTRNALEALRDRSVRLEAEAAARDKELVAARLSGGEAAGALRAAQAALGVAEARVAQMQQKVMDDAQAVLAGKAASARLEELDKDHAELQSSHASLQSAHAALAAAHRELTSCLGAMRERVTELERRDALLTDLLVRHDALSSDHARLQGVHEALSKEHQETTAALNTLRRHCEALAEQIQEYRTLSERTAAALEAERDAHRHTQAELDLTAAARDELQTQCTGLQGRVDELESTTAAAQAETARCRRAVELAEQQRAEAFAMRDAWTRARLLIASDVREYLASVAEQVARLEGCLEAARGPLQGLQSRLLDLGPGALEGSGVRGPELGFEEAQQVVSALHLLVAHGGELLATQGAVRAALVAKLEAVEEGLPQRLAATTDYWRQVLVLTRGSPRAMIQMVERMTGQVVKELELDPATPLGRMVPLGVLEEAGVELSSQQERLGGLEASARSAAAARQAAEGLLAHEREVAASRAAEYRTIIEQLTAQLSSLRARAGSLEAAAALQARATADMQRMLTDAEWKVSKAQEREALAGIRFMVPLGRSDRAVQTLAADTTLSGGGGGVGWGGGVWEGEGEAGAQSWPGEGVGALPASPASLPPLSSLGSPMGPGPLSPRGGALRPSSAAGAGPGPGGGGGGGPSSPSASGGAAAASPGPRPGSNLIRASHPLPLSSLSLPGRHPSPGPGPGAGAEGAAGLLAGEGSAGPEALVGSLDEAAAAAAVVLRRQVSRGGSVRPLSAMQGAGAGAGGQGPPPPLGAGVGALAAAAAALSQRSRSNPNSPRGAAPLQPLALAAALQPGVGAGAGGQQRRRHPDQVGPGAAWQSPTASASGAAAAGVGPTQTQQRRPGSAEQISAGGGVGAGAWGPDEGSGGEGEWNPYGEYDQGTGWGEDTGAGEDEPLSPPPALRTPSVTATAASAAAYAGSRPGSALPANRLTSGPASAASSRPTTAGRHRLSPAPRASSPQPLGPPPPPPPPAPTPSGIPHGWQTTPWDWLPDVLPYTRGAVPYSRQALLELITDVQQTKALHDQVAAAAAFPPTPLAAYLGAYFEARHGPRGGSPAAAEPALAQLLASLEAHSALYEVVLFARAAGLQAWTSKAPHRNGSLRPASSRPGTASTSTSAPNSPANGPGRPRTSRPALSALAALNGGAGPGPGGGPMSPRSAAAGGGAAAARSNRIASARVAFSSFSGPVGGPGGAPGSPLSRTEGGEALGGGTSTGGGEGPGGETTLRVRTGTAPSVSVSLSGGGGAAPPPPPPPPPPLPRPGPKLRLALQPGSLLGEGAGAALAGLGGVGGMEALAGFVAGGRLLARLRPSDLGQQLFDETAPALHWAVAQAVAALALPELPEIRERPGLPHGADVMLLQLPSVAVTQLSVLGAGDPDRPPAAASGSAAAGVPGGWRRRALLLVSPALAEAAEAAAAAAKGSGGGWSLGLDEVVGALGAALAPMAMPGGYGWRMDLEAGGLQGAGAGAGAGGGGGPPASPPLLSAAEVLTAVAVADLKPRAAFAALPSQLQVKWERLLAHLRAVAGQVAAAGDRGALAAAQQLGPALTAVYRHAAGVGAAEPGAGAAGGGGGEGGVGSAEELLLQAQALPWSEVEVAAMACRPLAELAAGAGGPEARRAHGLARVALLGRWAESAEYRNLLRASARP</sequence>
<feature type="region of interest" description="Disordered" evidence="2">
    <location>
        <begin position="1313"/>
        <end position="1454"/>
    </location>
</feature>
<feature type="compositionally biased region" description="Pro residues" evidence="2">
    <location>
        <begin position="420"/>
        <end position="429"/>
    </location>
</feature>
<feature type="compositionally biased region" description="Low complexity" evidence="2">
    <location>
        <begin position="1369"/>
        <end position="1382"/>
    </location>
</feature>
<dbReference type="PANTHER" id="PTHR45691">
    <property type="entry name" value="PROTEIN DIAPHANOUS"/>
    <property type="match status" value="1"/>
</dbReference>
<name>A0A836BWP0_9CHLO</name>
<protein>
    <submittedName>
        <fullName evidence="3">Uncharacterized protein</fullName>
    </submittedName>
</protein>
<feature type="compositionally biased region" description="Gly residues" evidence="2">
    <location>
        <begin position="1314"/>
        <end position="1328"/>
    </location>
</feature>
<feature type="compositionally biased region" description="Gly residues" evidence="2">
    <location>
        <begin position="1903"/>
        <end position="1913"/>
    </location>
</feature>
<dbReference type="GO" id="GO:0030041">
    <property type="term" value="P:actin filament polymerization"/>
    <property type="evidence" value="ECO:0007669"/>
    <property type="project" value="TreeGrafter"/>
</dbReference>
<feature type="compositionally biased region" description="Low complexity" evidence="2">
    <location>
        <begin position="1582"/>
        <end position="1591"/>
    </location>
</feature>
<dbReference type="GO" id="GO:0005884">
    <property type="term" value="C:actin filament"/>
    <property type="evidence" value="ECO:0007669"/>
    <property type="project" value="TreeGrafter"/>
</dbReference>
<feature type="compositionally biased region" description="Low complexity" evidence="2">
    <location>
        <begin position="1396"/>
        <end position="1434"/>
    </location>
</feature>
<feature type="compositionally biased region" description="Low complexity" evidence="2">
    <location>
        <begin position="1863"/>
        <end position="1882"/>
    </location>
</feature>
<organism evidence="3 4">
    <name type="scientific">Edaphochlamys debaryana</name>
    <dbReference type="NCBI Taxonomy" id="47281"/>
    <lineage>
        <taxon>Eukaryota</taxon>
        <taxon>Viridiplantae</taxon>
        <taxon>Chlorophyta</taxon>
        <taxon>core chlorophytes</taxon>
        <taxon>Chlorophyceae</taxon>
        <taxon>CS clade</taxon>
        <taxon>Chlamydomonadales</taxon>
        <taxon>Chlamydomonadales incertae sedis</taxon>
        <taxon>Edaphochlamys</taxon>
    </lineage>
</organism>
<feature type="compositionally biased region" description="Gly residues" evidence="2">
    <location>
        <begin position="1965"/>
        <end position="1981"/>
    </location>
</feature>
<feature type="compositionally biased region" description="Gly residues" evidence="2">
    <location>
        <begin position="360"/>
        <end position="370"/>
    </location>
</feature>
<feature type="region of interest" description="Disordered" evidence="2">
    <location>
        <begin position="1483"/>
        <end position="1744"/>
    </location>
</feature>
<keyword evidence="1" id="KW-0175">Coiled coil</keyword>
<keyword evidence="4" id="KW-1185">Reference proteome</keyword>
<evidence type="ECO:0000256" key="2">
    <source>
        <dbReference type="SAM" id="MobiDB-lite"/>
    </source>
</evidence>
<dbReference type="OrthoDB" id="547318at2759"/>
<feature type="compositionally biased region" description="Low complexity" evidence="2">
    <location>
        <begin position="1692"/>
        <end position="1705"/>
    </location>
</feature>
<dbReference type="EMBL" id="JAEHOE010000050">
    <property type="protein sequence ID" value="KAG2491710.1"/>
    <property type="molecule type" value="Genomic_DNA"/>
</dbReference>
<feature type="compositionally biased region" description="Gly residues" evidence="2">
    <location>
        <begin position="1"/>
        <end position="17"/>
    </location>
</feature>
<feature type="region of interest" description="Disordered" evidence="2">
    <location>
        <begin position="327"/>
        <end position="404"/>
    </location>
</feature>
<feature type="region of interest" description="Disordered" evidence="2">
    <location>
        <begin position="1"/>
        <end position="60"/>
    </location>
</feature>
<feature type="region of interest" description="Disordered" evidence="2">
    <location>
        <begin position="1852"/>
        <end position="1923"/>
    </location>
</feature>
<feature type="compositionally biased region" description="Low complexity" evidence="2">
    <location>
        <begin position="1914"/>
        <end position="1923"/>
    </location>
</feature>
<feature type="region of interest" description="Disordered" evidence="2">
    <location>
        <begin position="417"/>
        <end position="436"/>
    </location>
</feature>
<feature type="compositionally biased region" description="Low complexity" evidence="2">
    <location>
        <begin position="188"/>
        <end position="197"/>
    </location>
</feature>
<feature type="coiled-coil region" evidence="1">
    <location>
        <begin position="1230"/>
        <end position="1257"/>
    </location>
</feature>
<reference evidence="3" key="1">
    <citation type="journal article" date="2020" name="bioRxiv">
        <title>Comparative genomics of Chlamydomonas.</title>
        <authorList>
            <person name="Craig R.J."/>
            <person name="Hasan A.R."/>
            <person name="Ness R.W."/>
            <person name="Keightley P.D."/>
        </authorList>
    </citation>
    <scope>NUCLEOTIDE SEQUENCE</scope>
    <source>
        <strain evidence="3">CCAP 11/70</strain>
    </source>
</reference>
<feature type="compositionally biased region" description="Low complexity" evidence="2">
    <location>
        <begin position="1662"/>
        <end position="1684"/>
    </location>
</feature>